<keyword evidence="3" id="KW-1185">Reference proteome</keyword>
<organism evidence="2 3">
    <name type="scientific">Comamonas jiangduensis</name>
    <dbReference type="NCBI Taxonomy" id="1194168"/>
    <lineage>
        <taxon>Bacteria</taxon>
        <taxon>Pseudomonadati</taxon>
        <taxon>Pseudomonadota</taxon>
        <taxon>Betaproteobacteria</taxon>
        <taxon>Burkholderiales</taxon>
        <taxon>Comamonadaceae</taxon>
        <taxon>Comamonas</taxon>
    </lineage>
</organism>
<sequence length="276" mass="30916">MQPLIFSHANSFPAGTYRLLFALLRERGFDVHAIDRFGHDARYPVTSNWPHLAQQLADFAAPLVQRWGQPAYLVGHSLGGFLSAMTAAQHPHLASGVLLLDSPLISGWRATSLEMAKRTQLVGNVSPGKISRKRRNLWNSREEALALFQSKKSFAQWHPQVLQDYVAHGLVATNDGRFTLHFTREEETAIYNTLPHNLNAMLRRHPLRCPAAFIGGLYSQEMKQVGMDMTLRITHRRTMLVDGSHLFPMEQPHMTAAAIEASLLNLQVAAAKHSKS</sequence>
<evidence type="ECO:0000313" key="3">
    <source>
        <dbReference type="Proteomes" id="UP001567350"/>
    </source>
</evidence>
<dbReference type="Gene3D" id="3.40.50.1820">
    <property type="entry name" value="alpha/beta hydrolase"/>
    <property type="match status" value="1"/>
</dbReference>
<accession>A0ABV4IDM7</accession>
<evidence type="ECO:0000313" key="2">
    <source>
        <dbReference type="EMBL" id="MEZ2739271.1"/>
    </source>
</evidence>
<dbReference type="InterPro" id="IPR050266">
    <property type="entry name" value="AB_hydrolase_sf"/>
</dbReference>
<name>A0ABV4IDM7_9BURK</name>
<evidence type="ECO:0000259" key="1">
    <source>
        <dbReference type="Pfam" id="PF12697"/>
    </source>
</evidence>
<protein>
    <submittedName>
        <fullName evidence="2">Alpha/beta hydrolase</fullName>
    </submittedName>
</protein>
<dbReference type="PANTHER" id="PTHR43798:SF33">
    <property type="entry name" value="HYDROLASE, PUTATIVE (AFU_ORTHOLOGUE AFUA_2G14860)-RELATED"/>
    <property type="match status" value="1"/>
</dbReference>
<dbReference type="Pfam" id="PF12697">
    <property type="entry name" value="Abhydrolase_6"/>
    <property type="match status" value="1"/>
</dbReference>
<comment type="caution">
    <text evidence="2">The sequence shown here is derived from an EMBL/GenBank/DDBJ whole genome shotgun (WGS) entry which is preliminary data.</text>
</comment>
<dbReference type="GO" id="GO:0016787">
    <property type="term" value="F:hydrolase activity"/>
    <property type="evidence" value="ECO:0007669"/>
    <property type="project" value="UniProtKB-KW"/>
</dbReference>
<dbReference type="PANTHER" id="PTHR43798">
    <property type="entry name" value="MONOACYLGLYCEROL LIPASE"/>
    <property type="match status" value="1"/>
</dbReference>
<feature type="domain" description="AB hydrolase-1" evidence="1">
    <location>
        <begin position="4"/>
        <end position="258"/>
    </location>
</feature>
<dbReference type="Proteomes" id="UP001567350">
    <property type="component" value="Unassembled WGS sequence"/>
</dbReference>
<dbReference type="SUPFAM" id="SSF53474">
    <property type="entry name" value="alpha/beta-Hydrolases"/>
    <property type="match status" value="1"/>
</dbReference>
<proteinExistence type="predicted"/>
<reference evidence="2 3" key="1">
    <citation type="submission" date="2024-08" db="EMBL/GenBank/DDBJ databases">
        <authorList>
            <person name="Feng Z."/>
            <person name="Ronholm J."/>
        </authorList>
    </citation>
    <scope>NUCLEOTIDE SEQUENCE [LARGE SCALE GENOMIC DNA]</scope>
    <source>
        <strain evidence="2 3">4-AB0-8</strain>
    </source>
</reference>
<keyword evidence="2" id="KW-0378">Hydrolase</keyword>
<dbReference type="RefSeq" id="WP_286998149.1">
    <property type="nucleotide sequence ID" value="NZ_DALYTO010000003.1"/>
</dbReference>
<dbReference type="InterPro" id="IPR000073">
    <property type="entry name" value="AB_hydrolase_1"/>
</dbReference>
<dbReference type="EMBL" id="JBGJLR010000005">
    <property type="protein sequence ID" value="MEZ2739271.1"/>
    <property type="molecule type" value="Genomic_DNA"/>
</dbReference>
<gene>
    <name evidence="2" type="ORF">ACBP88_07305</name>
</gene>
<dbReference type="InterPro" id="IPR029058">
    <property type="entry name" value="AB_hydrolase_fold"/>
</dbReference>